<dbReference type="PANTHER" id="PTHR23158">
    <property type="entry name" value="MELANOMA INHIBITORY ACTIVITY-RELATED"/>
    <property type="match status" value="1"/>
</dbReference>
<evidence type="ECO:0000256" key="4">
    <source>
        <dbReference type="SAM" id="Phobius"/>
    </source>
</evidence>
<gene>
    <name evidence="5" type="ORF">AAFF_G00214010</name>
</gene>
<evidence type="ECO:0000256" key="1">
    <source>
        <dbReference type="ARBA" id="ARBA00023054"/>
    </source>
</evidence>
<keyword evidence="4" id="KW-0812">Transmembrane</keyword>
<keyword evidence="4" id="KW-1133">Transmembrane helix</keyword>
<accession>A0AAD7W4E6</accession>
<dbReference type="InterPro" id="IPR051500">
    <property type="entry name" value="cTAGE_MIA/OTOR"/>
</dbReference>
<sequence>MLVLHMYLCIFLSLFILGVAFVAGNMLFDGASLFDSLNVSGLFHLLQAHVNDGAKNLLSRIPGEWQLGPNFYRLPWSLLVAVVLFIIYFLTIMWGIACPVKRTISKAKENRIQFQNRILAEQSRVQQLEEKVAMSEQNRVIPQSKKVHLGLQARLRQRNVDTNHLSQDAGSSVQPTLDSEPRESNLRVIKSLRKKIREMEESRRTDSSLKTEITYHKKQTEENLLNSRILESTLAAEREEATKLQQRMIKVSTQLAEMKRPVSMSSLEEEGSTAEKSEKKLYLEKLQAEEAKSEQLEEKIKTMESVQASLDTEKRHLENLNNIIQEKFQMMNKLCQEKDNALQQKLDQKEVEQCVSEITAAGPKQCVHTFKRKIQDIADENKKTQNVLKNQIAYHEKKAQENWIIACASERSLVLQRKEVHSLCNELAEVSAQLGPLLAASISSSEQHVKGGDDHVCACHNVAELENIAEAAVKDRDLYMGKLSHEESKAQELEGQIKALKEQCDALKKENNIMGMRSRSGEAKLHNMSEQCQQKDQALQQKAAQLDFERRDKQLKFKEVRRFHRQKVETIEKEHVETELSFKAEIDCLKRELQENTACASEKDRKTHHKQQELNIRLSRPPSGSNSRESQLTLQRKPLLPPAPKTRQVSGRWNL</sequence>
<feature type="region of interest" description="Disordered" evidence="3">
    <location>
        <begin position="599"/>
        <end position="655"/>
    </location>
</feature>
<dbReference type="Proteomes" id="UP001221898">
    <property type="component" value="Unassembled WGS sequence"/>
</dbReference>
<dbReference type="AlphaFoldDB" id="A0AAD7W4E6"/>
<protein>
    <submittedName>
        <fullName evidence="5">Uncharacterized protein</fullName>
    </submittedName>
</protein>
<organism evidence="5 6">
    <name type="scientific">Aldrovandia affinis</name>
    <dbReference type="NCBI Taxonomy" id="143900"/>
    <lineage>
        <taxon>Eukaryota</taxon>
        <taxon>Metazoa</taxon>
        <taxon>Chordata</taxon>
        <taxon>Craniata</taxon>
        <taxon>Vertebrata</taxon>
        <taxon>Euteleostomi</taxon>
        <taxon>Actinopterygii</taxon>
        <taxon>Neopterygii</taxon>
        <taxon>Teleostei</taxon>
        <taxon>Notacanthiformes</taxon>
        <taxon>Halosauridae</taxon>
        <taxon>Aldrovandia</taxon>
    </lineage>
</organism>
<dbReference type="PANTHER" id="PTHR23158:SF54">
    <property type="entry name" value="TRANSPORT AND GOLGI ORGANIZATION PROTEIN 1 HOMOLOG"/>
    <property type="match status" value="1"/>
</dbReference>
<feature type="compositionally biased region" description="Polar residues" evidence="3">
    <location>
        <begin position="161"/>
        <end position="177"/>
    </location>
</feature>
<proteinExistence type="predicted"/>
<evidence type="ECO:0000256" key="2">
    <source>
        <dbReference type="SAM" id="Coils"/>
    </source>
</evidence>
<feature type="coiled-coil region" evidence="2">
    <location>
        <begin position="483"/>
        <end position="517"/>
    </location>
</feature>
<dbReference type="GO" id="GO:0070971">
    <property type="term" value="C:endoplasmic reticulum exit site"/>
    <property type="evidence" value="ECO:0007669"/>
    <property type="project" value="TreeGrafter"/>
</dbReference>
<name>A0AAD7W4E6_9TELE</name>
<feature type="compositionally biased region" description="Polar residues" evidence="3">
    <location>
        <begin position="622"/>
        <end position="634"/>
    </location>
</feature>
<dbReference type="GO" id="GO:0009306">
    <property type="term" value="P:protein secretion"/>
    <property type="evidence" value="ECO:0007669"/>
    <property type="project" value="TreeGrafter"/>
</dbReference>
<dbReference type="GO" id="GO:0005789">
    <property type="term" value="C:endoplasmic reticulum membrane"/>
    <property type="evidence" value="ECO:0007669"/>
    <property type="project" value="TreeGrafter"/>
</dbReference>
<feature type="coiled-coil region" evidence="2">
    <location>
        <begin position="227"/>
        <end position="254"/>
    </location>
</feature>
<evidence type="ECO:0000313" key="6">
    <source>
        <dbReference type="Proteomes" id="UP001221898"/>
    </source>
</evidence>
<dbReference type="EMBL" id="JAINUG010000284">
    <property type="protein sequence ID" value="KAJ8383831.1"/>
    <property type="molecule type" value="Genomic_DNA"/>
</dbReference>
<keyword evidence="4" id="KW-0472">Membrane</keyword>
<reference evidence="5" key="1">
    <citation type="journal article" date="2023" name="Science">
        <title>Genome structures resolve the early diversification of teleost fishes.</title>
        <authorList>
            <person name="Parey E."/>
            <person name="Louis A."/>
            <person name="Montfort J."/>
            <person name="Bouchez O."/>
            <person name="Roques C."/>
            <person name="Iampietro C."/>
            <person name="Lluch J."/>
            <person name="Castinel A."/>
            <person name="Donnadieu C."/>
            <person name="Desvignes T."/>
            <person name="Floi Bucao C."/>
            <person name="Jouanno E."/>
            <person name="Wen M."/>
            <person name="Mejri S."/>
            <person name="Dirks R."/>
            <person name="Jansen H."/>
            <person name="Henkel C."/>
            <person name="Chen W.J."/>
            <person name="Zahm M."/>
            <person name="Cabau C."/>
            <person name="Klopp C."/>
            <person name="Thompson A.W."/>
            <person name="Robinson-Rechavi M."/>
            <person name="Braasch I."/>
            <person name="Lecointre G."/>
            <person name="Bobe J."/>
            <person name="Postlethwait J.H."/>
            <person name="Berthelot C."/>
            <person name="Roest Crollius H."/>
            <person name="Guiguen Y."/>
        </authorList>
    </citation>
    <scope>NUCLEOTIDE SEQUENCE</scope>
    <source>
        <strain evidence="5">NC1722</strain>
    </source>
</reference>
<comment type="caution">
    <text evidence="5">The sequence shown here is derived from an EMBL/GenBank/DDBJ whole genome shotgun (WGS) entry which is preliminary data.</text>
</comment>
<feature type="coiled-coil region" evidence="2">
    <location>
        <begin position="279"/>
        <end position="337"/>
    </location>
</feature>
<keyword evidence="1 2" id="KW-0175">Coiled coil</keyword>
<feature type="transmembrane region" description="Helical" evidence="4">
    <location>
        <begin position="76"/>
        <end position="98"/>
    </location>
</feature>
<keyword evidence="6" id="KW-1185">Reference proteome</keyword>
<feature type="transmembrane region" description="Helical" evidence="4">
    <location>
        <begin position="7"/>
        <end position="28"/>
    </location>
</feature>
<evidence type="ECO:0000256" key="3">
    <source>
        <dbReference type="SAM" id="MobiDB-lite"/>
    </source>
</evidence>
<dbReference type="GO" id="GO:0035459">
    <property type="term" value="P:vesicle cargo loading"/>
    <property type="evidence" value="ECO:0007669"/>
    <property type="project" value="TreeGrafter"/>
</dbReference>
<feature type="coiled-coil region" evidence="2">
    <location>
        <begin position="111"/>
        <end position="138"/>
    </location>
</feature>
<dbReference type="GO" id="GO:0006888">
    <property type="term" value="P:endoplasmic reticulum to Golgi vesicle-mediated transport"/>
    <property type="evidence" value="ECO:0007669"/>
    <property type="project" value="TreeGrafter"/>
</dbReference>
<evidence type="ECO:0000313" key="5">
    <source>
        <dbReference type="EMBL" id="KAJ8383831.1"/>
    </source>
</evidence>
<feature type="region of interest" description="Disordered" evidence="3">
    <location>
        <begin position="161"/>
        <end position="182"/>
    </location>
</feature>